<evidence type="ECO:0000313" key="2">
    <source>
        <dbReference type="Proteomes" id="UP001341840"/>
    </source>
</evidence>
<proteinExistence type="predicted"/>
<name>A0ABU6WM71_9FABA</name>
<dbReference type="EMBL" id="JASCZI010182074">
    <property type="protein sequence ID" value="MED6186946.1"/>
    <property type="molecule type" value="Genomic_DNA"/>
</dbReference>
<organism evidence="1 2">
    <name type="scientific">Stylosanthes scabra</name>
    <dbReference type="NCBI Taxonomy" id="79078"/>
    <lineage>
        <taxon>Eukaryota</taxon>
        <taxon>Viridiplantae</taxon>
        <taxon>Streptophyta</taxon>
        <taxon>Embryophyta</taxon>
        <taxon>Tracheophyta</taxon>
        <taxon>Spermatophyta</taxon>
        <taxon>Magnoliopsida</taxon>
        <taxon>eudicotyledons</taxon>
        <taxon>Gunneridae</taxon>
        <taxon>Pentapetalae</taxon>
        <taxon>rosids</taxon>
        <taxon>fabids</taxon>
        <taxon>Fabales</taxon>
        <taxon>Fabaceae</taxon>
        <taxon>Papilionoideae</taxon>
        <taxon>50 kb inversion clade</taxon>
        <taxon>dalbergioids sensu lato</taxon>
        <taxon>Dalbergieae</taxon>
        <taxon>Pterocarpus clade</taxon>
        <taxon>Stylosanthes</taxon>
    </lineage>
</organism>
<protein>
    <recommendedName>
        <fullName evidence="3">RNase H type-1 domain-containing protein</fullName>
    </recommendedName>
</protein>
<evidence type="ECO:0000313" key="1">
    <source>
        <dbReference type="EMBL" id="MED6186946.1"/>
    </source>
</evidence>
<keyword evidence="2" id="KW-1185">Reference proteome</keyword>
<reference evidence="1 2" key="1">
    <citation type="journal article" date="2023" name="Plants (Basel)">
        <title>Bridging the Gap: Combining Genomics and Transcriptomics Approaches to Understand Stylosanthes scabra, an Orphan Legume from the Brazilian Caatinga.</title>
        <authorList>
            <person name="Ferreira-Neto J.R.C."/>
            <person name="da Silva M.D."/>
            <person name="Binneck E."/>
            <person name="de Melo N.F."/>
            <person name="da Silva R.H."/>
            <person name="de Melo A.L.T.M."/>
            <person name="Pandolfi V."/>
            <person name="Bustamante F.O."/>
            <person name="Brasileiro-Vidal A.C."/>
            <person name="Benko-Iseppon A.M."/>
        </authorList>
    </citation>
    <scope>NUCLEOTIDE SEQUENCE [LARGE SCALE GENOMIC DNA]</scope>
    <source>
        <tissue evidence="1">Leaves</tissue>
    </source>
</reference>
<dbReference type="Proteomes" id="UP001341840">
    <property type="component" value="Unassembled WGS sequence"/>
</dbReference>
<evidence type="ECO:0008006" key="3">
    <source>
        <dbReference type="Google" id="ProtNLM"/>
    </source>
</evidence>
<accession>A0ABU6WM71</accession>
<comment type="caution">
    <text evidence="1">The sequence shown here is derived from an EMBL/GenBank/DDBJ whole genome shotgun (WGS) entry which is preliminary data.</text>
</comment>
<gene>
    <name evidence="1" type="ORF">PIB30_071640</name>
</gene>
<sequence length="125" mass="13647">MSSSLELKKNYSFTSSMIHPSLLSDWSPPMGAQINMNCDASVTVATNSAGYCYVIKDTREDWITGCSGSIHIDSVVEVCLVQRTANVVADAMAKVAAIESYNHVEWLQPWADLNPLLMQDSSLSS</sequence>